<reference evidence="2" key="1">
    <citation type="submission" date="2016-03" db="EMBL/GenBank/DDBJ databases">
        <authorList>
            <person name="Guldener U."/>
        </authorList>
    </citation>
    <scope>NUCLEOTIDE SEQUENCE [LARGE SCALE GENOMIC DNA]</scope>
</reference>
<evidence type="ECO:0000313" key="2">
    <source>
        <dbReference type="Proteomes" id="UP000177625"/>
    </source>
</evidence>
<protein>
    <submittedName>
        <fullName evidence="1">Uncharacterized protein</fullName>
    </submittedName>
</protein>
<gene>
    <name evidence="1" type="ORF">RSE6_12149</name>
</gene>
<evidence type="ECO:0000313" key="1">
    <source>
        <dbReference type="EMBL" id="CZT51066.1"/>
    </source>
</evidence>
<name>A0A1E1MPS1_RHYSE</name>
<sequence length="54" mass="6089">MPLLSPQYNKYTECTVHGEIKSLVMSAFATLAPSPKDEWTGKIFPPYESSGRRQ</sequence>
<keyword evidence="2" id="KW-1185">Reference proteome</keyword>
<proteinExistence type="predicted"/>
<dbReference type="Proteomes" id="UP000177625">
    <property type="component" value="Unassembled WGS sequence"/>
</dbReference>
<dbReference type="AlphaFoldDB" id="A0A1E1MPS1"/>
<dbReference type="EMBL" id="FJVC01000471">
    <property type="protein sequence ID" value="CZT51066.1"/>
    <property type="molecule type" value="Genomic_DNA"/>
</dbReference>
<accession>A0A1E1MPS1</accession>
<organism evidence="1 2">
    <name type="scientific">Rhynchosporium secalis</name>
    <name type="common">Barley scald fungus</name>
    <dbReference type="NCBI Taxonomy" id="38038"/>
    <lineage>
        <taxon>Eukaryota</taxon>
        <taxon>Fungi</taxon>
        <taxon>Dikarya</taxon>
        <taxon>Ascomycota</taxon>
        <taxon>Pezizomycotina</taxon>
        <taxon>Leotiomycetes</taxon>
        <taxon>Helotiales</taxon>
        <taxon>Ploettnerulaceae</taxon>
        <taxon>Rhynchosporium</taxon>
    </lineage>
</organism>